<keyword evidence="1" id="KW-0732">Signal</keyword>
<evidence type="ECO:0000313" key="3">
    <source>
        <dbReference type="Proteomes" id="UP000199041"/>
    </source>
</evidence>
<organism evidence="2 3">
    <name type="scientific">Arachidicoccus rhizosphaerae</name>
    <dbReference type="NCBI Taxonomy" id="551991"/>
    <lineage>
        <taxon>Bacteria</taxon>
        <taxon>Pseudomonadati</taxon>
        <taxon>Bacteroidota</taxon>
        <taxon>Chitinophagia</taxon>
        <taxon>Chitinophagales</taxon>
        <taxon>Chitinophagaceae</taxon>
        <taxon>Arachidicoccus</taxon>
    </lineage>
</organism>
<protein>
    <recommendedName>
        <fullName evidence="4">Right handed beta helix region</fullName>
    </recommendedName>
</protein>
<reference evidence="2 3" key="1">
    <citation type="submission" date="2016-10" db="EMBL/GenBank/DDBJ databases">
        <authorList>
            <person name="de Groot N.N."/>
        </authorList>
    </citation>
    <scope>NUCLEOTIDE SEQUENCE [LARGE SCALE GENOMIC DNA]</scope>
    <source>
        <strain evidence="2 3">Vu-144</strain>
    </source>
</reference>
<feature type="chain" id="PRO_5011730983" description="Right handed beta helix region" evidence="1">
    <location>
        <begin position="20"/>
        <end position="469"/>
    </location>
</feature>
<dbReference type="Proteomes" id="UP000199041">
    <property type="component" value="Unassembled WGS sequence"/>
</dbReference>
<dbReference type="STRING" id="551991.SAMN05192529_10388"/>
<sequence>MCILLLTVLLLGFTTSCQKDQLVSGSTVSLYNETDSLQFDEVFTTQPQPTQQVKIFNGSEGTVSINNIKLAGGSKSPFKINVNGQAGTDFSNLNLAKNDSLYVFVTVTLPEHDKDTPFDVLDSIEYQYGNKTGKIILSATGINAFYLPGGNISHDTTWTDQRPIVISGNITVAEGATLQIKPGAQIYTKAGKGILINGRLEALGSADSAAQILMTGSRLDAPYNNMPGSWQGLNFGPSSKNNHLTFVHLYNAVNAISDTDKPISGFNVLTTSAISLNNCIIMQSAKEALLFRHSSATISNCLIYNSGMAIRAMGGSYSLQYLTLAGYSNDYIYHTNPLLYLADHNGQGNQDPLLLSATNCIITGDNDALDELAVDNVYNQFTLSFQNDLIKAVNLPSIGTFTNCLLNVDPAFTLVDNRSSTYDFQPLSISSVIASAKPIQGITADLLGRLRDPSAPTIGCYEFKEATTP</sequence>
<feature type="signal peptide" evidence="1">
    <location>
        <begin position="1"/>
        <end position="19"/>
    </location>
</feature>
<gene>
    <name evidence="2" type="ORF">SAMN05192529_10388</name>
</gene>
<accession>A0A1H3WKC2</accession>
<evidence type="ECO:0000313" key="2">
    <source>
        <dbReference type="EMBL" id="SDZ87390.1"/>
    </source>
</evidence>
<dbReference type="AlphaFoldDB" id="A0A1H3WKC2"/>
<evidence type="ECO:0008006" key="4">
    <source>
        <dbReference type="Google" id="ProtNLM"/>
    </source>
</evidence>
<proteinExistence type="predicted"/>
<evidence type="ECO:0000256" key="1">
    <source>
        <dbReference type="SAM" id="SignalP"/>
    </source>
</evidence>
<name>A0A1H3WKC2_9BACT</name>
<keyword evidence="3" id="KW-1185">Reference proteome</keyword>
<dbReference type="EMBL" id="FNQY01000003">
    <property type="protein sequence ID" value="SDZ87390.1"/>
    <property type="molecule type" value="Genomic_DNA"/>
</dbReference>